<feature type="region of interest" description="Disordered" evidence="1">
    <location>
        <begin position="44"/>
        <end position="99"/>
    </location>
</feature>
<gene>
    <name evidence="2" type="ORF">D7V94_16610</name>
</gene>
<name>A0A3A9ADT6_9FIRM</name>
<dbReference type="EMBL" id="RAYQ01000019">
    <property type="protein sequence ID" value="RKI89800.1"/>
    <property type="molecule type" value="Genomic_DNA"/>
</dbReference>
<reference evidence="2 3" key="1">
    <citation type="submission" date="2018-09" db="EMBL/GenBank/DDBJ databases">
        <title>Murine metabolic-syndrome-specific gut microbial biobank.</title>
        <authorList>
            <person name="Liu C."/>
        </authorList>
    </citation>
    <scope>NUCLEOTIDE SEQUENCE [LARGE SCALE GENOMIC DNA]</scope>
    <source>
        <strain evidence="2 3">0.1xD8-82</strain>
    </source>
</reference>
<dbReference type="Proteomes" id="UP000280696">
    <property type="component" value="Unassembled WGS sequence"/>
</dbReference>
<proteinExistence type="predicted"/>
<keyword evidence="3" id="KW-1185">Reference proteome</keyword>
<evidence type="ECO:0000313" key="3">
    <source>
        <dbReference type="Proteomes" id="UP000280696"/>
    </source>
</evidence>
<comment type="caution">
    <text evidence="2">The sequence shown here is derived from an EMBL/GenBank/DDBJ whole genome shotgun (WGS) entry which is preliminary data.</text>
</comment>
<evidence type="ECO:0000256" key="1">
    <source>
        <dbReference type="SAM" id="MobiDB-lite"/>
    </source>
</evidence>
<accession>A0A3A9ADT6</accession>
<organism evidence="2 3">
    <name type="scientific">Parablautia intestinalis</name>
    <dbReference type="NCBI Taxonomy" id="2320100"/>
    <lineage>
        <taxon>Bacteria</taxon>
        <taxon>Bacillati</taxon>
        <taxon>Bacillota</taxon>
        <taxon>Clostridia</taxon>
        <taxon>Lachnospirales</taxon>
        <taxon>Lachnospiraceae</taxon>
        <taxon>Parablautia</taxon>
    </lineage>
</organism>
<sequence>MVTYMKKRIKIAAVAVAVILVLPVFEGGNGINVVMAGTGASPTGTYTSTTGPSTTPGASQSPGQNQPLVPVQTPEASPNPSGNVPAAIEEKERSGSKQSHIHTFEYVRVQEATETQDAVIQLECYCGEVDSVLTEAGSAAGFFIKNVIKKIENAPENGTVTVDTRLWTCYNQKVMDALQKRPDVTLVTNYCYEHEDYTVTIPAGYDVETLLDENGYCGFRYLSQVMEAND</sequence>
<protein>
    <submittedName>
        <fullName evidence="2">Uncharacterized protein</fullName>
    </submittedName>
</protein>
<evidence type="ECO:0000313" key="2">
    <source>
        <dbReference type="EMBL" id="RKI89800.1"/>
    </source>
</evidence>
<feature type="compositionally biased region" description="Low complexity" evidence="1">
    <location>
        <begin position="44"/>
        <end position="63"/>
    </location>
</feature>
<dbReference type="AlphaFoldDB" id="A0A3A9ADT6"/>